<evidence type="ECO:0000313" key="3">
    <source>
        <dbReference type="EMBL" id="KAK0621794.1"/>
    </source>
</evidence>
<dbReference type="AlphaFoldDB" id="A0AA39WUD8"/>
<gene>
    <name evidence="3" type="ORF">B0T17DRAFT_618196</name>
</gene>
<evidence type="ECO:0000313" key="4">
    <source>
        <dbReference type="Proteomes" id="UP001174934"/>
    </source>
</evidence>
<accession>A0AA39WUD8</accession>
<evidence type="ECO:0000256" key="2">
    <source>
        <dbReference type="SAM" id="Phobius"/>
    </source>
</evidence>
<comment type="caution">
    <text evidence="3">The sequence shown here is derived from an EMBL/GenBank/DDBJ whole genome shotgun (WGS) entry which is preliminary data.</text>
</comment>
<sequence>MAAPSSTILESGDLLSPPPPRNELTPNSSSNLNVGAAIGGSIGGFIVLVLLAATPFILAKRRRKREREFASIPPMPIALSPLPHLSRPANPPEESKRIPQPMHRVFQIDRGAPSQVLPAVAAGDMEIHEAPAVGVVAKVHELPTPANSPVQARPGRDSPTLSQEER</sequence>
<evidence type="ECO:0000256" key="1">
    <source>
        <dbReference type="SAM" id="MobiDB-lite"/>
    </source>
</evidence>
<dbReference type="EMBL" id="JAULSR010000004">
    <property type="protein sequence ID" value="KAK0621794.1"/>
    <property type="molecule type" value="Genomic_DNA"/>
</dbReference>
<name>A0AA39WUD8_9PEZI</name>
<proteinExistence type="predicted"/>
<dbReference type="Proteomes" id="UP001174934">
    <property type="component" value="Unassembled WGS sequence"/>
</dbReference>
<feature type="region of interest" description="Disordered" evidence="1">
    <location>
        <begin position="64"/>
        <end position="98"/>
    </location>
</feature>
<keyword evidence="2" id="KW-0472">Membrane</keyword>
<protein>
    <submittedName>
        <fullName evidence="3">Uncharacterized protein</fullName>
    </submittedName>
</protein>
<feature type="transmembrane region" description="Helical" evidence="2">
    <location>
        <begin position="34"/>
        <end position="58"/>
    </location>
</feature>
<keyword evidence="2" id="KW-0812">Transmembrane</keyword>
<keyword evidence="2" id="KW-1133">Transmembrane helix</keyword>
<keyword evidence="4" id="KW-1185">Reference proteome</keyword>
<feature type="region of interest" description="Disordered" evidence="1">
    <location>
        <begin position="1"/>
        <end position="28"/>
    </location>
</feature>
<feature type="region of interest" description="Disordered" evidence="1">
    <location>
        <begin position="139"/>
        <end position="166"/>
    </location>
</feature>
<organism evidence="3 4">
    <name type="scientific">Bombardia bombarda</name>
    <dbReference type="NCBI Taxonomy" id="252184"/>
    <lineage>
        <taxon>Eukaryota</taxon>
        <taxon>Fungi</taxon>
        <taxon>Dikarya</taxon>
        <taxon>Ascomycota</taxon>
        <taxon>Pezizomycotina</taxon>
        <taxon>Sordariomycetes</taxon>
        <taxon>Sordariomycetidae</taxon>
        <taxon>Sordariales</taxon>
        <taxon>Lasiosphaeriaceae</taxon>
        <taxon>Bombardia</taxon>
    </lineage>
</organism>
<reference evidence="3" key="1">
    <citation type="submission" date="2023-06" db="EMBL/GenBank/DDBJ databases">
        <title>Genome-scale phylogeny and comparative genomics of the fungal order Sordariales.</title>
        <authorList>
            <consortium name="Lawrence Berkeley National Laboratory"/>
            <person name="Hensen N."/>
            <person name="Bonometti L."/>
            <person name="Westerberg I."/>
            <person name="Brannstrom I.O."/>
            <person name="Guillou S."/>
            <person name="Cros-Aarteil S."/>
            <person name="Calhoun S."/>
            <person name="Haridas S."/>
            <person name="Kuo A."/>
            <person name="Mondo S."/>
            <person name="Pangilinan J."/>
            <person name="Riley R."/>
            <person name="LaButti K."/>
            <person name="Andreopoulos B."/>
            <person name="Lipzen A."/>
            <person name="Chen C."/>
            <person name="Yanf M."/>
            <person name="Daum C."/>
            <person name="Ng V."/>
            <person name="Clum A."/>
            <person name="Steindorff A."/>
            <person name="Ohm R."/>
            <person name="Martin F."/>
            <person name="Silar P."/>
            <person name="Natvig D."/>
            <person name="Lalanne C."/>
            <person name="Gautier V."/>
            <person name="Ament-velasquez S.L."/>
            <person name="Kruys A."/>
            <person name="Hutchinson M.I."/>
            <person name="Powell A.J."/>
            <person name="Barry K."/>
            <person name="Miller A.N."/>
            <person name="Grigoriev I.V."/>
            <person name="Debuchy R."/>
            <person name="Gladieux P."/>
            <person name="Thoren M.H."/>
            <person name="Johannesson H."/>
        </authorList>
    </citation>
    <scope>NUCLEOTIDE SEQUENCE</scope>
    <source>
        <strain evidence="3">SMH3391-2</strain>
    </source>
</reference>